<dbReference type="AlphaFoldDB" id="A0A7W4VNK2"/>
<dbReference type="EMBL" id="JACHWB010000004">
    <property type="protein sequence ID" value="MBB3020428.1"/>
    <property type="molecule type" value="Genomic_DNA"/>
</dbReference>
<sequence length="265" mass="29470">MNYITDGKDSGHKMNIQDWGAPDWERARNCYVYPPARLIRTLDEGATSFQHGNLTLTKDLSLIATSDRHTLDEFHSKLLWSDGFEDNLHGLLSVVFWGNYAGSDPTKGPNGFALARTKWMVEGKAGKPKPSMNTLEAALRDGRTHLKEGRLDHALKALMGIPNLGMSFASKVLMFLDPSRAVIYDSKIAEKIARLAQLDRTWGSRVVSVGLGYTKSKGSAYTSWCEFCIDTAAELNAKGSTWLETNGTKRPWRAVDVERSIFALL</sequence>
<proteinExistence type="predicted"/>
<gene>
    <name evidence="1" type="ORF">FHR70_003509</name>
</gene>
<dbReference type="RefSeq" id="WP_183452389.1">
    <property type="nucleotide sequence ID" value="NZ_JACHWB010000004.1"/>
</dbReference>
<dbReference type="Proteomes" id="UP000532010">
    <property type="component" value="Unassembled WGS sequence"/>
</dbReference>
<reference evidence="1 2" key="1">
    <citation type="submission" date="2020-08" db="EMBL/GenBank/DDBJ databases">
        <title>The Agave Microbiome: Exploring the role of microbial communities in plant adaptations to desert environments.</title>
        <authorList>
            <person name="Partida-Martinez L.P."/>
        </authorList>
    </citation>
    <scope>NUCLEOTIDE SEQUENCE [LARGE SCALE GENOMIC DNA]</scope>
    <source>
        <strain evidence="1 2">AT3.9</strain>
    </source>
</reference>
<dbReference type="InterPro" id="IPR048868">
    <property type="entry name" value="OGG-like_put"/>
</dbReference>
<accession>A0A7W4VNK2</accession>
<name>A0A7W4VNK2_9HYPH</name>
<evidence type="ECO:0000313" key="1">
    <source>
        <dbReference type="EMBL" id="MBB3020428.1"/>
    </source>
</evidence>
<dbReference type="Pfam" id="PF21790">
    <property type="entry name" value="OGG"/>
    <property type="match status" value="1"/>
</dbReference>
<organism evidence="1 2">
    <name type="scientific">Microvirga lupini</name>
    <dbReference type="NCBI Taxonomy" id="420324"/>
    <lineage>
        <taxon>Bacteria</taxon>
        <taxon>Pseudomonadati</taxon>
        <taxon>Pseudomonadota</taxon>
        <taxon>Alphaproteobacteria</taxon>
        <taxon>Hyphomicrobiales</taxon>
        <taxon>Methylobacteriaceae</taxon>
        <taxon>Microvirga</taxon>
    </lineage>
</organism>
<keyword evidence="2" id="KW-1185">Reference proteome</keyword>
<evidence type="ECO:0000313" key="2">
    <source>
        <dbReference type="Proteomes" id="UP000532010"/>
    </source>
</evidence>
<comment type="caution">
    <text evidence="1">The sequence shown here is derived from an EMBL/GenBank/DDBJ whole genome shotgun (WGS) entry which is preliminary data.</text>
</comment>
<protein>
    <submittedName>
        <fullName evidence="1">Uncharacterized protein</fullName>
    </submittedName>
</protein>